<evidence type="ECO:0000313" key="2">
    <source>
        <dbReference type="EMBL" id="MQM14940.1"/>
    </source>
</evidence>
<comment type="caution">
    <text evidence="2">The sequence shown here is derived from an EMBL/GenBank/DDBJ whole genome shotgun (WGS) entry which is preliminary data.</text>
</comment>
<gene>
    <name evidence="2" type="ORF">Taro_047878</name>
</gene>
<dbReference type="EMBL" id="NMUH01006296">
    <property type="protein sequence ID" value="MQM14940.1"/>
    <property type="molecule type" value="Genomic_DNA"/>
</dbReference>
<feature type="non-terminal residue" evidence="2">
    <location>
        <position position="1"/>
    </location>
</feature>
<name>A0A843X818_COLES</name>
<keyword evidence="3" id="KW-1185">Reference proteome</keyword>
<sequence>MFSLYNPFTSYSTPTSPLFSLPLSRSPTSDLLAVAISPATGARRPRHRSSSPPPSPELVVVTPGVTVAPATITRTVAPAPSPAVRSFRSGFIGSTYGALNQEKGEQCGPVMPAHLHCWFTIWNRGGGRRHDSERVGLTGHDFGNRLCDVCRSVSLWCRFGWTRLKGLNVASALDAFSISVIKASFRPDRAEEALSGAGEELLWLLRRISGGFDIVKARAAREPREDDARSVGVPSVRRFWRASASSA</sequence>
<dbReference type="Proteomes" id="UP000652761">
    <property type="component" value="Unassembled WGS sequence"/>
</dbReference>
<evidence type="ECO:0000256" key="1">
    <source>
        <dbReference type="SAM" id="MobiDB-lite"/>
    </source>
</evidence>
<proteinExistence type="predicted"/>
<organism evidence="2 3">
    <name type="scientific">Colocasia esculenta</name>
    <name type="common">Wild taro</name>
    <name type="synonym">Arum esculentum</name>
    <dbReference type="NCBI Taxonomy" id="4460"/>
    <lineage>
        <taxon>Eukaryota</taxon>
        <taxon>Viridiplantae</taxon>
        <taxon>Streptophyta</taxon>
        <taxon>Embryophyta</taxon>
        <taxon>Tracheophyta</taxon>
        <taxon>Spermatophyta</taxon>
        <taxon>Magnoliopsida</taxon>
        <taxon>Liliopsida</taxon>
        <taxon>Araceae</taxon>
        <taxon>Aroideae</taxon>
        <taxon>Colocasieae</taxon>
        <taxon>Colocasia</taxon>
    </lineage>
</organism>
<reference evidence="2" key="1">
    <citation type="submission" date="2017-07" db="EMBL/GenBank/DDBJ databases">
        <title>Taro Niue Genome Assembly and Annotation.</title>
        <authorList>
            <person name="Atibalentja N."/>
            <person name="Keating K."/>
            <person name="Fields C.J."/>
        </authorList>
    </citation>
    <scope>NUCLEOTIDE SEQUENCE</scope>
    <source>
        <strain evidence="2">Niue_2</strain>
        <tissue evidence="2">Leaf</tissue>
    </source>
</reference>
<feature type="region of interest" description="Disordered" evidence="1">
    <location>
        <begin position="38"/>
        <end position="58"/>
    </location>
</feature>
<evidence type="ECO:0000313" key="3">
    <source>
        <dbReference type="Proteomes" id="UP000652761"/>
    </source>
</evidence>
<dbReference type="AlphaFoldDB" id="A0A843X818"/>
<protein>
    <submittedName>
        <fullName evidence="2">Uncharacterized protein</fullName>
    </submittedName>
</protein>
<accession>A0A843X818</accession>